<feature type="transmembrane region" description="Helical" evidence="8">
    <location>
        <begin position="173"/>
        <end position="190"/>
    </location>
</feature>
<accession>A0AAQ3KEJ2</accession>
<evidence type="ECO:0000256" key="5">
    <source>
        <dbReference type="ARBA" id="ARBA00022824"/>
    </source>
</evidence>
<organism evidence="9 10">
    <name type="scientific">Canna indica</name>
    <name type="common">Indian-shot</name>
    <dbReference type="NCBI Taxonomy" id="4628"/>
    <lineage>
        <taxon>Eukaryota</taxon>
        <taxon>Viridiplantae</taxon>
        <taxon>Streptophyta</taxon>
        <taxon>Embryophyta</taxon>
        <taxon>Tracheophyta</taxon>
        <taxon>Spermatophyta</taxon>
        <taxon>Magnoliopsida</taxon>
        <taxon>Liliopsida</taxon>
        <taxon>Zingiberales</taxon>
        <taxon>Cannaceae</taxon>
        <taxon>Canna</taxon>
    </lineage>
</organism>
<feature type="transmembrane region" description="Helical" evidence="8">
    <location>
        <begin position="210"/>
        <end position="230"/>
    </location>
</feature>
<keyword evidence="7 8" id="KW-0472">Membrane</keyword>
<name>A0AAQ3KEJ2_9LILI</name>
<evidence type="ECO:0000256" key="4">
    <source>
        <dbReference type="ARBA" id="ARBA00022692"/>
    </source>
</evidence>
<dbReference type="InterPro" id="IPR009580">
    <property type="entry name" value="GPI_biosynthesis_protein_Pig-F"/>
</dbReference>
<evidence type="ECO:0000256" key="2">
    <source>
        <dbReference type="ARBA" id="ARBA00004687"/>
    </source>
</evidence>
<dbReference type="GO" id="GO:0005789">
    <property type="term" value="C:endoplasmic reticulum membrane"/>
    <property type="evidence" value="ECO:0007669"/>
    <property type="project" value="UniProtKB-SubCell"/>
</dbReference>
<evidence type="ECO:0000256" key="8">
    <source>
        <dbReference type="SAM" id="Phobius"/>
    </source>
</evidence>
<proteinExistence type="predicted"/>
<keyword evidence="4 8" id="KW-0812">Transmembrane</keyword>
<gene>
    <name evidence="9" type="ORF">Cni_G16084</name>
</gene>
<dbReference type="Pfam" id="PF06699">
    <property type="entry name" value="PIG-F"/>
    <property type="match status" value="1"/>
</dbReference>
<protein>
    <submittedName>
        <fullName evidence="9">Phosphatidylinositol-glycan biosynthesis class F protein isoform X1</fullName>
    </submittedName>
</protein>
<evidence type="ECO:0000256" key="6">
    <source>
        <dbReference type="ARBA" id="ARBA00022989"/>
    </source>
</evidence>
<feature type="transmembrane region" description="Helical" evidence="8">
    <location>
        <begin position="67"/>
        <end position="86"/>
    </location>
</feature>
<keyword evidence="5" id="KW-0256">Endoplasmic reticulum</keyword>
<evidence type="ECO:0000313" key="10">
    <source>
        <dbReference type="Proteomes" id="UP001327560"/>
    </source>
</evidence>
<sequence length="239" mass="26160">MTALGFVKLRMRCHRERRKEGVGMGDGDIAASTAIALHFLCALGLGAGYSLAQLKHHLSLVADPAQTLRFLLVVQGPVVIGIYSSVRRDREHCSYWKAVARGLFGLPVGAVLNAFGAIVLGAPVGIKYWPSTIYWSSLMSLFTFVPALCVFGLSKMDWQRILAHSIPKEIVDCVVSLPAQGAILGAWLGAWPMPLDWEKPWQEWPICVTYGAVAGYLFGMLISVVFVHVLRGQTHVKAE</sequence>
<comment type="pathway">
    <text evidence="2">Glycolipid biosynthesis; glycosylphosphatidylinositol-anchor biosynthesis.</text>
</comment>
<dbReference type="GO" id="GO:0006506">
    <property type="term" value="P:GPI anchor biosynthetic process"/>
    <property type="evidence" value="ECO:0007669"/>
    <property type="project" value="UniProtKB-KW"/>
</dbReference>
<evidence type="ECO:0000313" key="9">
    <source>
        <dbReference type="EMBL" id="WOL07344.1"/>
    </source>
</evidence>
<evidence type="ECO:0000256" key="7">
    <source>
        <dbReference type="ARBA" id="ARBA00023136"/>
    </source>
</evidence>
<evidence type="ECO:0000256" key="3">
    <source>
        <dbReference type="ARBA" id="ARBA00022502"/>
    </source>
</evidence>
<dbReference type="AlphaFoldDB" id="A0AAQ3KEJ2"/>
<feature type="transmembrane region" description="Helical" evidence="8">
    <location>
        <begin position="98"/>
        <end position="121"/>
    </location>
</feature>
<reference evidence="9 10" key="1">
    <citation type="submission" date="2023-10" db="EMBL/GenBank/DDBJ databases">
        <title>Chromosome-scale genome assembly provides insights into flower coloration mechanisms of Canna indica.</title>
        <authorList>
            <person name="Li C."/>
        </authorList>
    </citation>
    <scope>NUCLEOTIDE SEQUENCE [LARGE SCALE GENOMIC DNA]</scope>
    <source>
        <tissue evidence="9">Flower</tissue>
    </source>
</reference>
<dbReference type="EMBL" id="CP136894">
    <property type="protein sequence ID" value="WOL07344.1"/>
    <property type="molecule type" value="Genomic_DNA"/>
</dbReference>
<feature type="transmembrane region" description="Helical" evidence="8">
    <location>
        <begin position="133"/>
        <end position="153"/>
    </location>
</feature>
<comment type="subcellular location">
    <subcellularLocation>
        <location evidence="1">Endoplasmic reticulum membrane</location>
        <topology evidence="1">Multi-pass membrane protein</topology>
    </subcellularLocation>
</comment>
<feature type="transmembrane region" description="Helical" evidence="8">
    <location>
        <begin position="21"/>
        <end position="47"/>
    </location>
</feature>
<keyword evidence="10" id="KW-1185">Reference proteome</keyword>
<keyword evidence="6 8" id="KW-1133">Transmembrane helix</keyword>
<dbReference type="Proteomes" id="UP001327560">
    <property type="component" value="Chromosome 5"/>
</dbReference>
<evidence type="ECO:0000256" key="1">
    <source>
        <dbReference type="ARBA" id="ARBA00004477"/>
    </source>
</evidence>
<keyword evidence="3" id="KW-0337">GPI-anchor biosynthesis</keyword>